<proteinExistence type="predicted"/>
<dbReference type="GO" id="GO:0042393">
    <property type="term" value="F:histone binding"/>
    <property type="evidence" value="ECO:0007669"/>
    <property type="project" value="TreeGrafter"/>
</dbReference>
<keyword evidence="5" id="KW-1185">Reference proteome</keyword>
<sequence length="409" mass="46012">MEEIQTPTVQPASSKDPAIQIADQEVKDASPIHEETPDPDTLFFQGLEDLKSNLFDIAVERLGKSLEIKVARQGELSADLYKNYYHYADAILHQYEANQDSQLFGEEIPEGVVYSDEENFEMGSPQNVENEGKSDESGESGSESDRENSAENCKNEVLAENNETPLENNEAPAENNEAPAENNEAPAENNEMPVESNEGNNPVENDEDEDDLQLAWENLETCRVILNLHQNDLHYLFLTHVRLGDLQTWKELFEEACHEYQEALSILFRIQGEAPSRRKAELFFLIGTTFLNQPGKEKDAAQNFILAVGQLEGTKETICDAAEAKEIDELMNEIKMKIDDALEQEQSINILKSQTMEEPEDFSAPTIVNGEVQDLGVLGKRKREKCENADPNVPENMQEGNECKKSIEN</sequence>
<dbReference type="PANTHER" id="PTHR15081">
    <property type="entry name" value="NUCLEAR AUTOANTIGENIC SPERM PROTEIN NASP -RELATED"/>
    <property type="match status" value="1"/>
</dbReference>
<protein>
    <submittedName>
        <fullName evidence="4">Uncharacterized protein</fullName>
    </submittedName>
</protein>
<dbReference type="PANTHER" id="PTHR15081:SF1">
    <property type="entry name" value="NUCLEAR AUTOANTIGENIC SPERM PROTEIN"/>
    <property type="match status" value="1"/>
</dbReference>
<reference evidence="4" key="1">
    <citation type="submission" date="2021-09" db="EMBL/GenBank/DDBJ databases">
        <authorList>
            <consortium name="AG Swart"/>
            <person name="Singh M."/>
            <person name="Singh A."/>
            <person name="Seah K."/>
            <person name="Emmerich C."/>
        </authorList>
    </citation>
    <scope>NUCLEOTIDE SEQUENCE</scope>
    <source>
        <strain evidence="4">ATCC30299</strain>
    </source>
</reference>
<gene>
    <name evidence="4" type="ORF">BSTOLATCC_MIC42179</name>
</gene>
<evidence type="ECO:0000256" key="1">
    <source>
        <dbReference type="ARBA" id="ARBA00022737"/>
    </source>
</evidence>
<dbReference type="AlphaFoldDB" id="A0AAU9JJ53"/>
<dbReference type="Gene3D" id="1.25.40.10">
    <property type="entry name" value="Tetratricopeptide repeat domain"/>
    <property type="match status" value="1"/>
</dbReference>
<feature type="region of interest" description="Disordered" evidence="3">
    <location>
        <begin position="386"/>
        <end position="409"/>
    </location>
</feature>
<feature type="compositionally biased region" description="Low complexity" evidence="3">
    <location>
        <begin position="159"/>
        <end position="203"/>
    </location>
</feature>
<keyword evidence="1" id="KW-0677">Repeat</keyword>
<evidence type="ECO:0000256" key="2">
    <source>
        <dbReference type="ARBA" id="ARBA00022803"/>
    </source>
</evidence>
<accession>A0AAU9JJ53</accession>
<evidence type="ECO:0000313" key="4">
    <source>
        <dbReference type="EMBL" id="CAG9326919.1"/>
    </source>
</evidence>
<organism evidence="4 5">
    <name type="scientific">Blepharisma stoltei</name>
    <dbReference type="NCBI Taxonomy" id="1481888"/>
    <lineage>
        <taxon>Eukaryota</taxon>
        <taxon>Sar</taxon>
        <taxon>Alveolata</taxon>
        <taxon>Ciliophora</taxon>
        <taxon>Postciliodesmatophora</taxon>
        <taxon>Heterotrichea</taxon>
        <taxon>Heterotrichida</taxon>
        <taxon>Blepharismidae</taxon>
        <taxon>Blepharisma</taxon>
    </lineage>
</organism>
<dbReference type="GO" id="GO:0034080">
    <property type="term" value="P:CENP-A containing chromatin assembly"/>
    <property type="evidence" value="ECO:0007669"/>
    <property type="project" value="TreeGrafter"/>
</dbReference>
<dbReference type="EMBL" id="CAJZBQ010000041">
    <property type="protein sequence ID" value="CAG9326919.1"/>
    <property type="molecule type" value="Genomic_DNA"/>
</dbReference>
<dbReference type="InterPro" id="IPR011990">
    <property type="entry name" value="TPR-like_helical_dom_sf"/>
</dbReference>
<feature type="compositionally biased region" description="Polar residues" evidence="3">
    <location>
        <begin position="1"/>
        <end position="13"/>
    </location>
</feature>
<dbReference type="GO" id="GO:0006335">
    <property type="term" value="P:DNA replication-dependent chromatin assembly"/>
    <property type="evidence" value="ECO:0007669"/>
    <property type="project" value="TreeGrafter"/>
</dbReference>
<evidence type="ECO:0000313" key="5">
    <source>
        <dbReference type="Proteomes" id="UP001162131"/>
    </source>
</evidence>
<keyword evidence="2" id="KW-0802">TPR repeat</keyword>
<feature type="region of interest" description="Disordered" evidence="3">
    <location>
        <begin position="1"/>
        <end position="24"/>
    </location>
</feature>
<dbReference type="Proteomes" id="UP001162131">
    <property type="component" value="Unassembled WGS sequence"/>
</dbReference>
<feature type="region of interest" description="Disordered" evidence="3">
    <location>
        <begin position="122"/>
        <end position="207"/>
    </location>
</feature>
<dbReference type="InterPro" id="IPR051730">
    <property type="entry name" value="NASP-like"/>
</dbReference>
<comment type="caution">
    <text evidence="4">The sequence shown here is derived from an EMBL/GenBank/DDBJ whole genome shotgun (WGS) entry which is preliminary data.</text>
</comment>
<evidence type="ECO:0000256" key="3">
    <source>
        <dbReference type="SAM" id="MobiDB-lite"/>
    </source>
</evidence>
<name>A0AAU9JJ53_9CILI</name>
<dbReference type="GO" id="GO:0005654">
    <property type="term" value="C:nucleoplasm"/>
    <property type="evidence" value="ECO:0007669"/>
    <property type="project" value="TreeGrafter"/>
</dbReference>